<feature type="region of interest" description="Disordered" evidence="1">
    <location>
        <begin position="61"/>
        <end position="336"/>
    </location>
</feature>
<reference evidence="3" key="1">
    <citation type="submission" date="2013-06" db="EMBL/GenBank/DDBJ databases">
        <authorList>
            <person name="Zhao Q."/>
        </authorList>
    </citation>
    <scope>NUCLEOTIDE SEQUENCE</scope>
    <source>
        <strain evidence="3">cv. W1943</strain>
    </source>
</reference>
<dbReference type="Proteomes" id="UP000008022">
    <property type="component" value="Unassembled WGS sequence"/>
</dbReference>
<dbReference type="AlphaFoldDB" id="A0A0E0QAJ6"/>
<feature type="compositionally biased region" description="Low complexity" evidence="1">
    <location>
        <begin position="84"/>
        <end position="99"/>
    </location>
</feature>
<proteinExistence type="predicted"/>
<dbReference type="EnsemblPlants" id="ORUFI07G21370.1">
    <property type="protein sequence ID" value="ORUFI07G21370.1"/>
    <property type="gene ID" value="ORUFI07G21370"/>
</dbReference>
<protein>
    <submittedName>
        <fullName evidence="2">Uncharacterized protein</fullName>
    </submittedName>
</protein>
<organism evidence="2 3">
    <name type="scientific">Oryza rufipogon</name>
    <name type="common">Brownbeard rice</name>
    <name type="synonym">Asian wild rice</name>
    <dbReference type="NCBI Taxonomy" id="4529"/>
    <lineage>
        <taxon>Eukaryota</taxon>
        <taxon>Viridiplantae</taxon>
        <taxon>Streptophyta</taxon>
        <taxon>Embryophyta</taxon>
        <taxon>Tracheophyta</taxon>
        <taxon>Spermatophyta</taxon>
        <taxon>Magnoliopsida</taxon>
        <taxon>Liliopsida</taxon>
        <taxon>Poales</taxon>
        <taxon>Poaceae</taxon>
        <taxon>BOP clade</taxon>
        <taxon>Oryzoideae</taxon>
        <taxon>Oryzeae</taxon>
        <taxon>Oryzinae</taxon>
        <taxon>Oryza</taxon>
    </lineage>
</organism>
<evidence type="ECO:0000313" key="2">
    <source>
        <dbReference type="EnsemblPlants" id="ORUFI07G21370.1"/>
    </source>
</evidence>
<feature type="compositionally biased region" description="Basic and acidic residues" evidence="1">
    <location>
        <begin position="110"/>
        <end position="127"/>
    </location>
</feature>
<dbReference type="Gramene" id="ORUFI07G21370.1">
    <property type="protein sequence ID" value="ORUFI07G21370.1"/>
    <property type="gene ID" value="ORUFI07G21370"/>
</dbReference>
<feature type="compositionally biased region" description="Basic residues" evidence="1">
    <location>
        <begin position="233"/>
        <end position="253"/>
    </location>
</feature>
<feature type="compositionally biased region" description="Basic and acidic residues" evidence="1">
    <location>
        <begin position="315"/>
        <end position="329"/>
    </location>
</feature>
<feature type="compositionally biased region" description="Low complexity" evidence="1">
    <location>
        <begin position="128"/>
        <end position="139"/>
    </location>
</feature>
<evidence type="ECO:0000256" key="1">
    <source>
        <dbReference type="SAM" id="MobiDB-lite"/>
    </source>
</evidence>
<keyword evidence="3" id="KW-1185">Reference proteome</keyword>
<evidence type="ECO:0000313" key="3">
    <source>
        <dbReference type="Proteomes" id="UP000008022"/>
    </source>
</evidence>
<accession>A0A0E0QAJ6</accession>
<feature type="compositionally biased region" description="Low complexity" evidence="1">
    <location>
        <begin position="61"/>
        <end position="74"/>
    </location>
</feature>
<name>A0A0E0QAJ6_ORYRU</name>
<reference evidence="2" key="2">
    <citation type="submission" date="2015-06" db="UniProtKB">
        <authorList>
            <consortium name="EnsemblPlants"/>
        </authorList>
    </citation>
    <scope>IDENTIFICATION</scope>
</reference>
<feature type="compositionally biased region" description="Basic residues" evidence="1">
    <location>
        <begin position="282"/>
        <end position="295"/>
    </location>
</feature>
<dbReference type="OMA" id="PARACKY"/>
<dbReference type="HOGENOM" id="CLU_671550_0_0_1"/>
<feature type="compositionally biased region" description="Basic residues" evidence="1">
    <location>
        <begin position="154"/>
        <end position="167"/>
    </location>
</feature>
<sequence>MLRAVQRVRQRRPLVHAGCRRGNPPAAAVVRGGGVGRDDLVARRGAGVAVVVAGLATARRDGAPAAGEAQPGQPDSHRGGRGGASARRAAVARRPAPAGARRHGAAQPVDLRREQGDHRGGRRDTAARPRAQVGRVAGRAGERGVRAAPPVPARRLRRGLHRPRGRHPAAGLPPRDRRRARQEGRRYGPLRALQRRAREPPPRRGGRCRAPTARPHGRPGDRHGGQGRLRLALPRRHRRGPLRRRRGRRHPRPRRDGGGRLPAAEGDRHPLPPTDLRGQRCLPHHGRPRGRHPSPRRPLPILLRPPQAQNQGGGADRDATAATEREPAREANGGRCGGVTLTSFNSSPQLGGAPGVVLCFPYSGGDRGRRRPPARACKYTNQRVCVRERVYIFLKRDDDEGDGGAKKSLL</sequence>